<sequence length="73" mass="8410">MCFEHLCHERPFMLLIENEVPPINTLAMNPETELVRAEEEPETEVVFVSLKGARRSEALKVPVAEVRGARRRH</sequence>
<organism evidence="1 2">
    <name type="scientific">Hibiscus sabdariffa</name>
    <name type="common">roselle</name>
    <dbReference type="NCBI Taxonomy" id="183260"/>
    <lineage>
        <taxon>Eukaryota</taxon>
        <taxon>Viridiplantae</taxon>
        <taxon>Streptophyta</taxon>
        <taxon>Embryophyta</taxon>
        <taxon>Tracheophyta</taxon>
        <taxon>Spermatophyta</taxon>
        <taxon>Magnoliopsida</taxon>
        <taxon>eudicotyledons</taxon>
        <taxon>Gunneridae</taxon>
        <taxon>Pentapetalae</taxon>
        <taxon>rosids</taxon>
        <taxon>malvids</taxon>
        <taxon>Malvales</taxon>
        <taxon>Malvaceae</taxon>
        <taxon>Malvoideae</taxon>
        <taxon>Hibiscus</taxon>
    </lineage>
</organism>
<evidence type="ECO:0000313" key="1">
    <source>
        <dbReference type="EMBL" id="KAK9018260.1"/>
    </source>
</evidence>
<gene>
    <name evidence="1" type="ORF">V6N11_001238</name>
</gene>
<accession>A0ABR2RZI2</accession>
<keyword evidence="2" id="KW-1185">Reference proteome</keyword>
<name>A0ABR2RZI2_9ROSI</name>
<dbReference type="Proteomes" id="UP001396334">
    <property type="component" value="Unassembled WGS sequence"/>
</dbReference>
<protein>
    <submittedName>
        <fullName evidence="1">Uncharacterized protein</fullName>
    </submittedName>
</protein>
<comment type="caution">
    <text evidence="1">The sequence shown here is derived from an EMBL/GenBank/DDBJ whole genome shotgun (WGS) entry which is preliminary data.</text>
</comment>
<dbReference type="EMBL" id="JBBPBN010000019">
    <property type="protein sequence ID" value="KAK9018260.1"/>
    <property type="molecule type" value="Genomic_DNA"/>
</dbReference>
<evidence type="ECO:0000313" key="2">
    <source>
        <dbReference type="Proteomes" id="UP001396334"/>
    </source>
</evidence>
<reference evidence="1 2" key="1">
    <citation type="journal article" date="2024" name="G3 (Bethesda)">
        <title>Genome assembly of Hibiscus sabdariffa L. provides insights into metabolisms of medicinal natural products.</title>
        <authorList>
            <person name="Kim T."/>
        </authorList>
    </citation>
    <scope>NUCLEOTIDE SEQUENCE [LARGE SCALE GENOMIC DNA]</scope>
    <source>
        <strain evidence="1">TK-2024</strain>
        <tissue evidence="1">Old leaves</tissue>
    </source>
</reference>
<proteinExistence type="predicted"/>